<dbReference type="PANTHER" id="PTHR43433:SF5">
    <property type="entry name" value="AB HYDROLASE-1 DOMAIN-CONTAINING PROTEIN"/>
    <property type="match status" value="1"/>
</dbReference>
<evidence type="ECO:0000256" key="4">
    <source>
        <dbReference type="ARBA" id="ARBA00022490"/>
    </source>
</evidence>
<feature type="domain" description="AB hydrolase-1" evidence="7">
    <location>
        <begin position="37"/>
        <end position="301"/>
    </location>
</feature>
<keyword evidence="9" id="KW-1185">Reference proteome</keyword>
<evidence type="ECO:0000256" key="5">
    <source>
        <dbReference type="ARBA" id="ARBA00022694"/>
    </source>
</evidence>
<name>A0A8X8Z2J2_SALSN</name>
<comment type="subcellular location">
    <subcellularLocation>
        <location evidence="2">Cytoplasm</location>
    </subcellularLocation>
    <subcellularLocation>
        <location evidence="1">Nucleus</location>
    </subcellularLocation>
</comment>
<dbReference type="Gene3D" id="3.30.310.50">
    <property type="entry name" value="Alpha-D-phosphohexomutase, C-terminal domain"/>
    <property type="match status" value="1"/>
</dbReference>
<gene>
    <name evidence="8" type="ORF">SASPL_151291</name>
</gene>
<evidence type="ECO:0000313" key="9">
    <source>
        <dbReference type="Proteomes" id="UP000298416"/>
    </source>
</evidence>
<dbReference type="GO" id="GO:0005634">
    <property type="term" value="C:nucleus"/>
    <property type="evidence" value="ECO:0007669"/>
    <property type="project" value="UniProtKB-SubCell"/>
</dbReference>
<evidence type="ECO:0000256" key="1">
    <source>
        <dbReference type="ARBA" id="ARBA00004123"/>
    </source>
</evidence>
<organism evidence="8">
    <name type="scientific">Salvia splendens</name>
    <name type="common">Scarlet sage</name>
    <dbReference type="NCBI Taxonomy" id="180675"/>
    <lineage>
        <taxon>Eukaryota</taxon>
        <taxon>Viridiplantae</taxon>
        <taxon>Streptophyta</taxon>
        <taxon>Embryophyta</taxon>
        <taxon>Tracheophyta</taxon>
        <taxon>Spermatophyta</taxon>
        <taxon>Magnoliopsida</taxon>
        <taxon>eudicotyledons</taxon>
        <taxon>Gunneridae</taxon>
        <taxon>Pentapetalae</taxon>
        <taxon>asterids</taxon>
        <taxon>lamiids</taxon>
        <taxon>Lamiales</taxon>
        <taxon>Lamiaceae</taxon>
        <taxon>Nepetoideae</taxon>
        <taxon>Mentheae</taxon>
        <taxon>Salviinae</taxon>
        <taxon>Salvia</taxon>
        <taxon>Salvia subgen. Calosphace</taxon>
        <taxon>core Calosphace</taxon>
    </lineage>
</organism>
<dbReference type="InterPro" id="IPR000073">
    <property type="entry name" value="AB_hydrolase_1"/>
</dbReference>
<dbReference type="Pfam" id="PF00561">
    <property type="entry name" value="Abhydrolase_1"/>
    <property type="match status" value="1"/>
</dbReference>
<dbReference type="Pfam" id="PF09341">
    <property type="entry name" value="Pcc1"/>
    <property type="match status" value="1"/>
</dbReference>
<comment type="caution">
    <text evidence="8">The sequence shown here is derived from an EMBL/GenBank/DDBJ whole genome shotgun (WGS) entry which is preliminary data.</text>
</comment>
<evidence type="ECO:0000256" key="6">
    <source>
        <dbReference type="ARBA" id="ARBA00023242"/>
    </source>
</evidence>
<proteinExistence type="inferred from homology"/>
<dbReference type="GO" id="GO:0016787">
    <property type="term" value="F:hydrolase activity"/>
    <property type="evidence" value="ECO:0007669"/>
    <property type="project" value="UniProtKB-ARBA"/>
</dbReference>
<evidence type="ECO:0000259" key="7">
    <source>
        <dbReference type="Pfam" id="PF00561"/>
    </source>
</evidence>
<dbReference type="GO" id="GO:0005737">
    <property type="term" value="C:cytoplasm"/>
    <property type="evidence" value="ECO:0007669"/>
    <property type="project" value="UniProtKB-SubCell"/>
</dbReference>
<dbReference type="GO" id="GO:0008033">
    <property type="term" value="P:tRNA processing"/>
    <property type="evidence" value="ECO:0007669"/>
    <property type="project" value="UniProtKB-KW"/>
</dbReference>
<keyword evidence="4" id="KW-0963">Cytoplasm</keyword>
<reference evidence="8" key="2">
    <citation type="submission" date="2020-08" db="EMBL/GenBank/DDBJ databases">
        <title>Plant Genome Project.</title>
        <authorList>
            <person name="Zhang R.-G."/>
        </authorList>
    </citation>
    <scope>NUCLEOTIDE SEQUENCE</scope>
    <source>
        <strain evidence="8">Huo1</strain>
        <tissue evidence="8">Leaf</tissue>
    </source>
</reference>
<reference evidence="8" key="1">
    <citation type="submission" date="2018-01" db="EMBL/GenBank/DDBJ databases">
        <authorList>
            <person name="Mao J.F."/>
        </authorList>
    </citation>
    <scope>NUCLEOTIDE SEQUENCE</scope>
    <source>
        <strain evidence="8">Huo1</strain>
        <tissue evidence="8">Leaf</tissue>
    </source>
</reference>
<dbReference type="EMBL" id="PNBA02000020">
    <property type="protein sequence ID" value="KAG6389817.1"/>
    <property type="molecule type" value="Genomic_DNA"/>
</dbReference>
<dbReference type="InterPro" id="IPR029058">
    <property type="entry name" value="AB_hydrolase_fold"/>
</dbReference>
<evidence type="ECO:0000256" key="2">
    <source>
        <dbReference type="ARBA" id="ARBA00004496"/>
    </source>
</evidence>
<comment type="similarity">
    <text evidence="3">Belongs to the CTAG/PCC1 family.</text>
</comment>
<sequence length="548" mass="60637">MPFCEVGRHQKTDGAAANTATGIQIFYRTYGKGPIKVLMIIGLAGTHDSWGPQINALTGTVRPNDEESSVEDPSGGEATGVEVCAFDNRGMGRSSVPTKKSEYTTSIMAKDAIAIMDHLGWRKAHVFGHSMGAMISCKLAAMVPERISSLALLNVTGGGYECLPKFDRQTLSIVLRFLRAKTPEQRAAVDLDTHYSQEYLAEYIGLKTRRAILYQEYVKGISSTGMQSKYGFDGQINACWTHKMSRKEIESIRMAGFPISVIHGRHDIIAQLCHAKRLAERLYPSARMVELNGGHLVSHERTEEVNKALLELINASQSRTNLYEWTNLSVKNSGGCYSDAKKIIFLSFVVIDISLVLLFSSAGKASQLTAWRAASSSFILESVEKLQIFILYFFGLFALAFQHLRRGVMRLKPVKVEAALTNTFPCCFCILPSPVQSSNPVFELHSPNMETLAADVTTVARNKWGFRCNLEVDYASEEVARMVYAALAVDKELQPDKVKRHMSVSKGKLSVDLEAVEARFLRASYSAFVDVLTLATKTIEEFGQGLIQ</sequence>
<keyword evidence="6" id="KW-0539">Nucleus</keyword>
<dbReference type="AlphaFoldDB" id="A0A8X8Z2J2"/>
<dbReference type="Proteomes" id="UP000298416">
    <property type="component" value="Unassembled WGS sequence"/>
</dbReference>
<dbReference type="Gene3D" id="3.40.50.1820">
    <property type="entry name" value="alpha/beta hydrolase"/>
    <property type="match status" value="1"/>
</dbReference>
<dbReference type="InterPro" id="IPR000639">
    <property type="entry name" value="Epox_hydrolase-like"/>
</dbReference>
<dbReference type="InterPro" id="IPR015419">
    <property type="entry name" value="CTAG/Pcc1"/>
</dbReference>
<evidence type="ECO:0000313" key="8">
    <source>
        <dbReference type="EMBL" id="KAG6389817.1"/>
    </source>
</evidence>
<accession>A0A8X8Z2J2</accession>
<keyword evidence="5" id="KW-0819">tRNA processing</keyword>
<dbReference type="SUPFAM" id="SSF53474">
    <property type="entry name" value="alpha/beta-Hydrolases"/>
    <property type="match status" value="1"/>
</dbReference>
<dbReference type="InterPro" id="IPR050471">
    <property type="entry name" value="AB_hydrolase"/>
</dbReference>
<protein>
    <recommendedName>
        <fullName evidence="7">AB hydrolase-1 domain-containing protein</fullName>
    </recommendedName>
</protein>
<dbReference type="FunFam" id="3.30.310.50:FF:000005">
    <property type="entry name" value="L antigen family member 3"/>
    <property type="match status" value="1"/>
</dbReference>
<evidence type="ECO:0000256" key="3">
    <source>
        <dbReference type="ARBA" id="ARBA00007073"/>
    </source>
</evidence>
<dbReference type="PRINTS" id="PR00412">
    <property type="entry name" value="EPOXHYDRLASE"/>
</dbReference>
<dbReference type="PANTHER" id="PTHR43433">
    <property type="entry name" value="HYDROLASE, ALPHA/BETA FOLD FAMILY PROTEIN"/>
    <property type="match status" value="1"/>
</dbReference>